<reference evidence="4 5" key="1">
    <citation type="submission" date="2019-03" db="EMBL/GenBank/DDBJ databases">
        <title>Genomic Encyclopedia of Type Strains, Phase IV (KMG-V): Genome sequencing to study the core and pangenomes of soil and plant-associated prokaryotes.</title>
        <authorList>
            <person name="Whitman W."/>
        </authorList>
    </citation>
    <scope>NUCLEOTIDE SEQUENCE [LARGE SCALE GENOMIC DNA]</scope>
    <source>
        <strain evidence="4 5">FB403</strain>
    </source>
</reference>
<dbReference type="GO" id="GO:0006749">
    <property type="term" value="P:glutathione metabolic process"/>
    <property type="evidence" value="ECO:0007669"/>
    <property type="project" value="TreeGrafter"/>
</dbReference>
<dbReference type="InterPro" id="IPR005955">
    <property type="entry name" value="GST_Zeta"/>
</dbReference>
<dbReference type="Pfam" id="PF13409">
    <property type="entry name" value="GST_N_2"/>
    <property type="match status" value="1"/>
</dbReference>
<dbReference type="CDD" id="cd03042">
    <property type="entry name" value="GST_N_Zeta"/>
    <property type="match status" value="1"/>
</dbReference>
<dbReference type="GO" id="GO:0004364">
    <property type="term" value="F:glutathione transferase activity"/>
    <property type="evidence" value="ECO:0007669"/>
    <property type="project" value="TreeGrafter"/>
</dbReference>
<comment type="similarity">
    <text evidence="1">Belongs to the GST superfamily. Zeta family.</text>
</comment>
<dbReference type="InterPro" id="IPR034330">
    <property type="entry name" value="GST_Zeta_C"/>
</dbReference>
<evidence type="ECO:0000313" key="5">
    <source>
        <dbReference type="Proteomes" id="UP000295021"/>
    </source>
</evidence>
<organism evidence="4 5">
    <name type="scientific">Rhizobium laguerreae</name>
    <dbReference type="NCBI Taxonomy" id="1076926"/>
    <lineage>
        <taxon>Bacteria</taxon>
        <taxon>Pseudomonadati</taxon>
        <taxon>Pseudomonadota</taxon>
        <taxon>Alphaproteobacteria</taxon>
        <taxon>Hyphomicrobiales</taxon>
        <taxon>Rhizobiaceae</taxon>
        <taxon>Rhizobium/Agrobacterium group</taxon>
        <taxon>Rhizobium</taxon>
    </lineage>
</organism>
<dbReference type="InterPro" id="IPR036282">
    <property type="entry name" value="Glutathione-S-Trfase_C_sf"/>
</dbReference>
<dbReference type="NCBIfam" id="TIGR01262">
    <property type="entry name" value="maiA"/>
    <property type="match status" value="1"/>
</dbReference>
<dbReference type="GO" id="GO:0006559">
    <property type="term" value="P:L-phenylalanine catabolic process"/>
    <property type="evidence" value="ECO:0007669"/>
    <property type="project" value="TreeGrafter"/>
</dbReference>
<feature type="domain" description="GST N-terminal" evidence="2">
    <location>
        <begin position="1"/>
        <end position="82"/>
    </location>
</feature>
<protein>
    <submittedName>
        <fullName evidence="4">Maleylacetoacetate isomerase</fullName>
    </submittedName>
</protein>
<dbReference type="Gene3D" id="1.20.1050.10">
    <property type="match status" value="1"/>
</dbReference>
<dbReference type="SFLD" id="SFLDG00358">
    <property type="entry name" value="Main_(cytGST)"/>
    <property type="match status" value="1"/>
</dbReference>
<dbReference type="SUPFAM" id="SSF47616">
    <property type="entry name" value="GST C-terminal domain-like"/>
    <property type="match status" value="1"/>
</dbReference>
<sequence>MQTILHDYWRSSASYRVRIGLNLLGLPYRSVSIDLLGGDQRGADYLARNPQGLVPALEIDGVVLTQSLAILEYLNETHAAGWLGSASLEKARIRALAYAIAMEVHPVCNLRVARYAVSLGGTTLEDWMKHFIRNGLADFEAMLAQTRRPSQYCHGSVVSLADICLVPQVYNAARWNVDMSEFPKTAAIAAQLEQLEAFLAAHPDRAIPNRDLSRILWHGRAGL</sequence>
<name>A0AAX2QMH8_9HYPH</name>
<dbReference type="RefSeq" id="WP_132611805.1">
    <property type="nucleotide sequence ID" value="NZ_SMBI01000006.1"/>
</dbReference>
<evidence type="ECO:0000256" key="1">
    <source>
        <dbReference type="ARBA" id="ARBA00010007"/>
    </source>
</evidence>
<dbReference type="PROSITE" id="PS50404">
    <property type="entry name" value="GST_NTER"/>
    <property type="match status" value="1"/>
</dbReference>
<dbReference type="GO" id="GO:0005737">
    <property type="term" value="C:cytoplasm"/>
    <property type="evidence" value="ECO:0007669"/>
    <property type="project" value="InterPro"/>
</dbReference>
<accession>A0AAX2QMH8</accession>
<keyword evidence="4" id="KW-0413">Isomerase</keyword>
<proteinExistence type="inferred from homology"/>
<dbReference type="PANTHER" id="PTHR42673:SF4">
    <property type="entry name" value="MALEYLACETOACETATE ISOMERASE"/>
    <property type="match status" value="1"/>
</dbReference>
<evidence type="ECO:0000259" key="2">
    <source>
        <dbReference type="PROSITE" id="PS50404"/>
    </source>
</evidence>
<dbReference type="SFLD" id="SFLDS00019">
    <property type="entry name" value="Glutathione_Transferase_(cytos"/>
    <property type="match status" value="1"/>
</dbReference>
<evidence type="ECO:0000313" key="4">
    <source>
        <dbReference type="EMBL" id="TCU24342.1"/>
    </source>
</evidence>
<dbReference type="Proteomes" id="UP000295021">
    <property type="component" value="Unassembled WGS sequence"/>
</dbReference>
<gene>
    <name evidence="4" type="ORF">EV131_106331</name>
</gene>
<dbReference type="InterPro" id="IPR010987">
    <property type="entry name" value="Glutathione-S-Trfase_C-like"/>
</dbReference>
<dbReference type="EMBL" id="SMBI01000006">
    <property type="protein sequence ID" value="TCU24342.1"/>
    <property type="molecule type" value="Genomic_DNA"/>
</dbReference>
<feature type="domain" description="GST C-terminal" evidence="3">
    <location>
        <begin position="86"/>
        <end position="212"/>
    </location>
</feature>
<dbReference type="GO" id="GO:0016034">
    <property type="term" value="F:maleylacetoacetate isomerase activity"/>
    <property type="evidence" value="ECO:0007669"/>
    <property type="project" value="TreeGrafter"/>
</dbReference>
<dbReference type="InterPro" id="IPR004045">
    <property type="entry name" value="Glutathione_S-Trfase_N"/>
</dbReference>
<dbReference type="InterPro" id="IPR040079">
    <property type="entry name" value="Glutathione_S-Trfase"/>
</dbReference>
<dbReference type="PROSITE" id="PS50405">
    <property type="entry name" value="GST_CTER"/>
    <property type="match status" value="1"/>
</dbReference>
<comment type="caution">
    <text evidence="4">The sequence shown here is derived from an EMBL/GenBank/DDBJ whole genome shotgun (WGS) entry which is preliminary data.</text>
</comment>
<dbReference type="AlphaFoldDB" id="A0AAX2QMH8"/>
<dbReference type="SUPFAM" id="SSF52833">
    <property type="entry name" value="Thioredoxin-like"/>
    <property type="match status" value="1"/>
</dbReference>
<dbReference type="InterPro" id="IPR034333">
    <property type="entry name" value="GST_Zeta_N"/>
</dbReference>
<dbReference type="InterPro" id="IPR036249">
    <property type="entry name" value="Thioredoxin-like_sf"/>
</dbReference>
<dbReference type="CDD" id="cd03191">
    <property type="entry name" value="GST_C_Zeta"/>
    <property type="match status" value="1"/>
</dbReference>
<dbReference type="PANTHER" id="PTHR42673">
    <property type="entry name" value="MALEYLACETOACETATE ISOMERASE"/>
    <property type="match status" value="1"/>
</dbReference>
<evidence type="ECO:0000259" key="3">
    <source>
        <dbReference type="PROSITE" id="PS50405"/>
    </source>
</evidence>
<dbReference type="Gene3D" id="3.40.30.10">
    <property type="entry name" value="Glutaredoxin"/>
    <property type="match status" value="1"/>
</dbReference>